<keyword evidence="4" id="KW-1185">Reference proteome</keyword>
<evidence type="ECO:0000313" key="4">
    <source>
        <dbReference type="Proteomes" id="UP000275846"/>
    </source>
</evidence>
<keyword evidence="1" id="KW-0732">Signal</keyword>
<evidence type="ECO:0000313" key="5">
    <source>
        <dbReference type="WBParaSite" id="SSLN_0001172201-mRNA-1"/>
    </source>
</evidence>
<accession>A0A183T493</accession>
<dbReference type="InterPro" id="IPR041588">
    <property type="entry name" value="Integrase_H2C2"/>
</dbReference>
<dbReference type="WBParaSite" id="SSLN_0001172201-mRNA-1">
    <property type="protein sequence ID" value="SSLN_0001172201-mRNA-1"/>
    <property type="gene ID" value="SSLN_0001172201"/>
</dbReference>
<gene>
    <name evidence="3" type="ORF">SSLN_LOCUS11291</name>
</gene>
<dbReference type="PANTHER" id="PTHR47266">
    <property type="entry name" value="ENDONUCLEASE-RELATED"/>
    <property type="match status" value="1"/>
</dbReference>
<feature type="domain" description="Integrase zinc-binding" evidence="2">
    <location>
        <begin position="6"/>
        <end position="52"/>
    </location>
</feature>
<dbReference type="Pfam" id="PF17921">
    <property type="entry name" value="Integrase_H2C2"/>
    <property type="match status" value="1"/>
</dbReference>
<name>A0A183T493_SCHSO</name>
<proteinExistence type="predicted"/>
<dbReference type="AlphaFoldDB" id="A0A183T493"/>
<reference evidence="5" key="1">
    <citation type="submission" date="2016-06" db="UniProtKB">
        <authorList>
            <consortium name="WormBaseParasite"/>
        </authorList>
    </citation>
    <scope>IDENTIFICATION</scope>
</reference>
<dbReference type="OrthoDB" id="10062030at2759"/>
<dbReference type="EMBL" id="UYSU01036424">
    <property type="protein sequence ID" value="VDL97676.1"/>
    <property type="molecule type" value="Genomic_DNA"/>
</dbReference>
<dbReference type="Proteomes" id="UP000275846">
    <property type="component" value="Unassembled WGS sequence"/>
</dbReference>
<dbReference type="InterPro" id="IPR052160">
    <property type="entry name" value="Gypsy_RT_Integrase-like"/>
</dbReference>
<evidence type="ECO:0000256" key="1">
    <source>
        <dbReference type="SAM" id="SignalP"/>
    </source>
</evidence>
<dbReference type="STRING" id="70667.A0A183T493"/>
<feature type="chain" id="PRO_5043141405" evidence="1">
    <location>
        <begin position="20"/>
        <end position="96"/>
    </location>
</feature>
<dbReference type="Gene3D" id="1.10.340.70">
    <property type="match status" value="1"/>
</dbReference>
<organism evidence="5">
    <name type="scientific">Schistocephalus solidus</name>
    <name type="common">Tapeworm</name>
    <dbReference type="NCBI Taxonomy" id="70667"/>
    <lineage>
        <taxon>Eukaryota</taxon>
        <taxon>Metazoa</taxon>
        <taxon>Spiralia</taxon>
        <taxon>Lophotrochozoa</taxon>
        <taxon>Platyhelminthes</taxon>
        <taxon>Cestoda</taxon>
        <taxon>Eucestoda</taxon>
        <taxon>Diphyllobothriidea</taxon>
        <taxon>Diphyllobothriidae</taxon>
        <taxon>Schistocephalus</taxon>
    </lineage>
</organism>
<evidence type="ECO:0000259" key="2">
    <source>
        <dbReference type="Pfam" id="PF17921"/>
    </source>
</evidence>
<feature type="signal peptide" evidence="1">
    <location>
        <begin position="1"/>
        <end position="19"/>
    </location>
</feature>
<reference evidence="3 4" key="2">
    <citation type="submission" date="2018-11" db="EMBL/GenBank/DDBJ databases">
        <authorList>
            <consortium name="Pathogen Informatics"/>
        </authorList>
    </citation>
    <scope>NUCLEOTIDE SEQUENCE [LARGE SCALE GENOMIC DNA]</scope>
    <source>
        <strain evidence="3 4">NST_G2</strain>
    </source>
</reference>
<evidence type="ECO:0000313" key="3">
    <source>
        <dbReference type="EMBL" id="VDL97676.1"/>
    </source>
</evidence>
<protein>
    <submittedName>
        <fullName evidence="5">Integrase_H2C2 domain-containing protein</fullName>
    </submittedName>
</protein>
<sequence length="96" mass="10756">MRRAVFHTLLGLFHPGIRALQKLLAERFGGPGMNKDVKSWERSCLSCQRNKVQHPNKSPTGTFPSPDARFSHVHLDFVGPLPPSNGFTHLLTCFDC</sequence>